<dbReference type="KEGG" id="vta:A1655"/>
<sequence length="93" mass="10750">MFAHGIVGCYEDAKVKCTSKKHLLFKTNAAIVSLQIKHCYWVSTKNCKPIVMIELSLLRLCELLQVNYAASYKIVNLKNEIFVKLLDFIHKNY</sequence>
<accession>A0A2N8ZCK1</accession>
<dbReference type="EMBL" id="LT960611">
    <property type="protein sequence ID" value="SON49634.1"/>
    <property type="molecule type" value="Genomic_DNA"/>
</dbReference>
<organism evidence="1 2">
    <name type="scientific">Vibrio tapetis subsp. tapetis</name>
    <dbReference type="NCBI Taxonomy" id="1671868"/>
    <lineage>
        <taxon>Bacteria</taxon>
        <taxon>Pseudomonadati</taxon>
        <taxon>Pseudomonadota</taxon>
        <taxon>Gammaproteobacteria</taxon>
        <taxon>Vibrionales</taxon>
        <taxon>Vibrionaceae</taxon>
        <taxon>Vibrio</taxon>
    </lineage>
</organism>
<dbReference type="AlphaFoldDB" id="A0A2N8ZCK1"/>
<proteinExistence type="predicted"/>
<keyword evidence="2" id="KW-1185">Reference proteome</keyword>
<protein>
    <submittedName>
        <fullName evidence="1">Uncharacterized protein</fullName>
    </submittedName>
</protein>
<reference evidence="1 2" key="1">
    <citation type="submission" date="2017-10" db="EMBL/GenBank/DDBJ databases">
        <authorList>
            <person name="Banno H."/>
            <person name="Chua N.-H."/>
        </authorList>
    </citation>
    <scope>NUCLEOTIDE SEQUENCE [LARGE SCALE GENOMIC DNA]</scope>
    <source>
        <strain evidence="1">Vibrio tapetis CECT4600</strain>
    </source>
</reference>
<evidence type="ECO:0000313" key="1">
    <source>
        <dbReference type="EMBL" id="SON49634.1"/>
    </source>
</evidence>
<name>A0A2N8ZCK1_9VIBR</name>
<evidence type="ECO:0000313" key="2">
    <source>
        <dbReference type="Proteomes" id="UP000235828"/>
    </source>
</evidence>
<dbReference type="Proteomes" id="UP000235828">
    <property type="component" value="Chromosome A"/>
</dbReference>
<gene>
    <name evidence="1" type="ORF">VTAP4600_A1655</name>
</gene>